<gene>
    <name evidence="2" type="ORF">STVIR_8105</name>
</gene>
<evidence type="ECO:0000256" key="1">
    <source>
        <dbReference type="SAM" id="MobiDB-lite"/>
    </source>
</evidence>
<comment type="caution">
    <text evidence="2">The sequence shown here is derived from an EMBL/GenBank/DDBJ whole genome shotgun (WGS) entry which is preliminary data.</text>
</comment>
<feature type="compositionally biased region" description="Basic residues" evidence="1">
    <location>
        <begin position="1"/>
        <end position="31"/>
    </location>
</feature>
<feature type="region of interest" description="Disordered" evidence="1">
    <location>
        <begin position="1"/>
        <end position="46"/>
    </location>
</feature>
<accession>L8P048</accession>
<dbReference type="EMBL" id="AMLP01000258">
    <property type="protein sequence ID" value="ELS50946.1"/>
    <property type="molecule type" value="Genomic_DNA"/>
</dbReference>
<name>L8P048_STRVR</name>
<feature type="region of interest" description="Disordered" evidence="1">
    <location>
        <begin position="80"/>
        <end position="127"/>
    </location>
</feature>
<organism evidence="2 3">
    <name type="scientific">Streptomyces viridochromogenes Tue57</name>
    <dbReference type="NCBI Taxonomy" id="1160705"/>
    <lineage>
        <taxon>Bacteria</taxon>
        <taxon>Bacillati</taxon>
        <taxon>Actinomycetota</taxon>
        <taxon>Actinomycetes</taxon>
        <taxon>Kitasatosporales</taxon>
        <taxon>Streptomycetaceae</taxon>
        <taxon>Streptomyces</taxon>
    </lineage>
</organism>
<sequence length="127" mass="14122">MTGPHQPRRPHAGGRRRGRKPPAVGHRHPAAARRPLTTPGDAIDTPAFGADNSTLYAGGTHVARQTYTVDEAKAVDAVRSRTRQHELTRTQWQTYPARPAVPQDLRRVPGNRQGEPRRRADERASTR</sequence>
<dbReference type="AlphaFoldDB" id="L8P048"/>
<reference evidence="2 3" key="1">
    <citation type="journal article" date="2013" name="Genome Announc.">
        <title>Draft Genome Sequence of Streptomyces viridochromogenes Strain Tu57, Producer of Avilamycin.</title>
        <authorList>
            <person name="Gruning B.A."/>
            <person name="Erxleben A."/>
            <person name="Hahnlein A."/>
            <person name="Gunther S."/>
        </authorList>
    </citation>
    <scope>NUCLEOTIDE SEQUENCE [LARGE SCALE GENOMIC DNA]</scope>
    <source>
        <strain evidence="2 3">Tue57</strain>
    </source>
</reference>
<feature type="compositionally biased region" description="Basic and acidic residues" evidence="1">
    <location>
        <begin position="114"/>
        <end position="127"/>
    </location>
</feature>
<proteinExistence type="predicted"/>
<evidence type="ECO:0000313" key="2">
    <source>
        <dbReference type="EMBL" id="ELS50946.1"/>
    </source>
</evidence>
<dbReference type="Proteomes" id="UP000011205">
    <property type="component" value="Unassembled WGS sequence"/>
</dbReference>
<evidence type="ECO:0000313" key="3">
    <source>
        <dbReference type="Proteomes" id="UP000011205"/>
    </source>
</evidence>
<dbReference type="PATRIC" id="fig|1160705.3.peg.8007"/>
<protein>
    <submittedName>
        <fullName evidence="2">Putative WD-40 repeat protein</fullName>
    </submittedName>
</protein>